<dbReference type="Proteomes" id="UP000790580">
    <property type="component" value="Unassembled WGS sequence"/>
</dbReference>
<evidence type="ECO:0000256" key="1">
    <source>
        <dbReference type="SAM" id="MobiDB-lite"/>
    </source>
</evidence>
<gene>
    <name evidence="2" type="ORF">KS407_03605</name>
</gene>
<dbReference type="RefSeq" id="WP_088075881.1">
    <property type="nucleotide sequence ID" value="NZ_JAHQCR010000017.1"/>
</dbReference>
<dbReference type="Pfam" id="PF14179">
    <property type="entry name" value="YppG"/>
    <property type="match status" value="1"/>
</dbReference>
<feature type="region of interest" description="Disordered" evidence="1">
    <location>
        <begin position="1"/>
        <end position="95"/>
    </location>
</feature>
<feature type="compositionally biased region" description="Low complexity" evidence="1">
    <location>
        <begin position="58"/>
        <end position="71"/>
    </location>
</feature>
<accession>A0ABS6JPP4</accession>
<feature type="compositionally biased region" description="Basic and acidic residues" evidence="1">
    <location>
        <begin position="45"/>
        <end position="57"/>
    </location>
</feature>
<dbReference type="EMBL" id="JAHQCR010000017">
    <property type="protein sequence ID" value="MBU9720529.1"/>
    <property type="molecule type" value="Genomic_DNA"/>
</dbReference>
<comment type="caution">
    <text evidence="2">The sequence shown here is derived from an EMBL/GenBank/DDBJ whole genome shotgun (WGS) entry which is preliminary data.</text>
</comment>
<organism evidence="2 3">
    <name type="scientific">Evansella alkalicola</name>
    <dbReference type="NCBI Taxonomy" id="745819"/>
    <lineage>
        <taxon>Bacteria</taxon>
        <taxon>Bacillati</taxon>
        <taxon>Bacillota</taxon>
        <taxon>Bacilli</taxon>
        <taxon>Bacillales</taxon>
        <taxon>Bacillaceae</taxon>
        <taxon>Evansella</taxon>
    </lineage>
</organism>
<sequence length="137" mass="15515">MYYSPYRGGTPYPPVHHGMYPPPQSLYWHPPQQPQQQAQQQQESTRNEQQSEKKDSAQTKTSQQPNQQQYPHHFHGGYVGPGYPPPYSRPGPGFLSAFKTEDGKFDFDKASNTLDQVVNLGNQISPIVKQVGGLFKK</sequence>
<reference evidence="2 3" key="1">
    <citation type="submission" date="2021-06" db="EMBL/GenBank/DDBJ databases">
        <title>Bacillus sp. RD4P76, an endophyte from a halophyte.</title>
        <authorList>
            <person name="Sun J.-Q."/>
        </authorList>
    </citation>
    <scope>NUCLEOTIDE SEQUENCE [LARGE SCALE GENOMIC DNA]</scope>
    <source>
        <strain evidence="2 3">JCM 17098</strain>
    </source>
</reference>
<keyword evidence="3" id="KW-1185">Reference proteome</keyword>
<protein>
    <submittedName>
        <fullName evidence="2">YppG family protein</fullName>
    </submittedName>
</protein>
<proteinExistence type="predicted"/>
<evidence type="ECO:0000313" key="3">
    <source>
        <dbReference type="Proteomes" id="UP000790580"/>
    </source>
</evidence>
<name>A0ABS6JPP4_9BACI</name>
<dbReference type="InterPro" id="IPR025555">
    <property type="entry name" value="YppG"/>
</dbReference>
<evidence type="ECO:0000313" key="2">
    <source>
        <dbReference type="EMBL" id="MBU9720529.1"/>
    </source>
</evidence>